<dbReference type="InterPro" id="IPR006171">
    <property type="entry name" value="TOPRIM_dom"/>
</dbReference>
<dbReference type="EMBL" id="AP023366">
    <property type="protein sequence ID" value="BCJ87617.1"/>
    <property type="molecule type" value="Genomic_DNA"/>
</dbReference>
<dbReference type="RefSeq" id="WP_200757820.1">
    <property type="nucleotide sequence ID" value="NZ_AP023366.1"/>
</dbReference>
<dbReference type="KEGG" id="eff:skT53_26020"/>
<keyword evidence="3" id="KW-1185">Reference proteome</keyword>
<evidence type="ECO:0000313" key="3">
    <source>
        <dbReference type="Proteomes" id="UP000593802"/>
    </source>
</evidence>
<reference evidence="2 3" key="1">
    <citation type="submission" date="2020-08" db="EMBL/GenBank/DDBJ databases">
        <title>Complete Genome Sequence of Effusibacillus dendaii Strain skT53, Isolated from Farmland soil.</title>
        <authorList>
            <person name="Konishi T."/>
            <person name="Kawasaki H."/>
        </authorList>
    </citation>
    <scope>NUCLEOTIDE SEQUENCE [LARGE SCALE GENOMIC DNA]</scope>
    <source>
        <strain evidence="3">skT53</strain>
    </source>
</reference>
<dbReference type="Pfam" id="PF01751">
    <property type="entry name" value="Toprim"/>
    <property type="match status" value="1"/>
</dbReference>
<evidence type="ECO:0000313" key="2">
    <source>
        <dbReference type="EMBL" id="BCJ87617.1"/>
    </source>
</evidence>
<sequence>MKIIVVEGKKDKERLLQVLDEPVAFVCTNGTLSEEKLESLIWPLQDEEQVYIFVDADDSGNKLRSQLKRELPNAKHLYTRKIYRQVQDTPLEHLAEVLFKAKFEVVLE</sequence>
<dbReference type="Proteomes" id="UP000593802">
    <property type="component" value="Chromosome"/>
</dbReference>
<dbReference type="GO" id="GO:0006364">
    <property type="term" value="P:rRNA processing"/>
    <property type="evidence" value="ECO:0007669"/>
    <property type="project" value="TreeGrafter"/>
</dbReference>
<dbReference type="SMART" id="SM00493">
    <property type="entry name" value="TOPRIM"/>
    <property type="match status" value="1"/>
</dbReference>
<dbReference type="PROSITE" id="PS50880">
    <property type="entry name" value="TOPRIM"/>
    <property type="match status" value="1"/>
</dbReference>
<protein>
    <submittedName>
        <fullName evidence="2">Toprim domain protein</fullName>
    </submittedName>
</protein>
<accession>A0A7I8DC73</accession>
<dbReference type="SUPFAM" id="SSF110455">
    <property type="entry name" value="Toprim domain"/>
    <property type="match status" value="1"/>
</dbReference>
<name>A0A7I8DC73_9BACL</name>
<feature type="domain" description="Toprim" evidence="1">
    <location>
        <begin position="1"/>
        <end position="90"/>
    </location>
</feature>
<dbReference type="PANTHER" id="PTHR39156">
    <property type="entry name" value="RIBONUCLEASE M5"/>
    <property type="match status" value="1"/>
</dbReference>
<gene>
    <name evidence="2" type="ORF">skT53_26020</name>
</gene>
<organism evidence="2 3">
    <name type="scientific">Effusibacillus dendaii</name>
    <dbReference type="NCBI Taxonomy" id="2743772"/>
    <lineage>
        <taxon>Bacteria</taxon>
        <taxon>Bacillati</taxon>
        <taxon>Bacillota</taxon>
        <taxon>Bacilli</taxon>
        <taxon>Bacillales</taxon>
        <taxon>Alicyclobacillaceae</taxon>
        <taxon>Effusibacillus</taxon>
    </lineage>
</organism>
<dbReference type="AlphaFoldDB" id="A0A7I8DC73"/>
<dbReference type="PANTHER" id="PTHR39156:SF2">
    <property type="entry name" value="DNA PRIMASE (BACTERIAL TYPE) AND SMALL PRIMASE-LIKE PROTEINS"/>
    <property type="match status" value="1"/>
</dbReference>
<dbReference type="Gene3D" id="3.40.1360.10">
    <property type="match status" value="1"/>
</dbReference>
<evidence type="ECO:0000259" key="1">
    <source>
        <dbReference type="PROSITE" id="PS50880"/>
    </source>
</evidence>
<dbReference type="GO" id="GO:0043822">
    <property type="term" value="F:ribonuclease M5 activity"/>
    <property type="evidence" value="ECO:0007669"/>
    <property type="project" value="TreeGrafter"/>
</dbReference>
<proteinExistence type="predicted"/>